<keyword evidence="1" id="KW-0175">Coiled coil</keyword>
<dbReference type="InterPro" id="IPR011067">
    <property type="entry name" value="Plasmid_toxin/cell-grow_inhib"/>
</dbReference>
<dbReference type="Proteomes" id="UP000199706">
    <property type="component" value="Unassembled WGS sequence"/>
</dbReference>
<protein>
    <submittedName>
        <fullName evidence="2">Uncharacterized protein YifN, PemK superfamily</fullName>
    </submittedName>
</protein>
<dbReference type="AlphaFoldDB" id="A0A1G8M2S9"/>
<gene>
    <name evidence="2" type="ORF">SAMN05216466_12820</name>
</gene>
<dbReference type="InterPro" id="IPR003477">
    <property type="entry name" value="PemK-like"/>
</dbReference>
<dbReference type="GO" id="GO:0003677">
    <property type="term" value="F:DNA binding"/>
    <property type="evidence" value="ECO:0007669"/>
    <property type="project" value="InterPro"/>
</dbReference>
<dbReference type="Pfam" id="PF02452">
    <property type="entry name" value="PemK_toxin"/>
    <property type="match status" value="1"/>
</dbReference>
<dbReference type="EMBL" id="FNCJ01000028">
    <property type="protein sequence ID" value="SDI62163.1"/>
    <property type="molecule type" value="Genomic_DNA"/>
</dbReference>
<feature type="coiled-coil region" evidence="1">
    <location>
        <begin position="272"/>
        <end position="299"/>
    </location>
</feature>
<evidence type="ECO:0000313" key="3">
    <source>
        <dbReference type="Proteomes" id="UP000199706"/>
    </source>
</evidence>
<dbReference type="Gene3D" id="2.30.30.110">
    <property type="match status" value="1"/>
</dbReference>
<reference evidence="2 3" key="1">
    <citation type="submission" date="2016-10" db="EMBL/GenBank/DDBJ databases">
        <authorList>
            <person name="de Groot N.N."/>
        </authorList>
    </citation>
    <scope>NUCLEOTIDE SEQUENCE [LARGE SCALE GENOMIC DNA]</scope>
    <source>
        <strain evidence="2 3">LMG 2247</strain>
    </source>
</reference>
<dbReference type="RefSeq" id="WP_090694684.1">
    <property type="nucleotide sequence ID" value="NZ_CADERL010000003.1"/>
</dbReference>
<accession>A0A1G8M2S9</accession>
<evidence type="ECO:0000256" key="1">
    <source>
        <dbReference type="SAM" id="Coils"/>
    </source>
</evidence>
<proteinExistence type="predicted"/>
<name>A0A1G8M2S9_9BURK</name>
<sequence>MRLLGTQCCIAGEWGAGDPATGAISYLTLGSESHTSIDEVLLPSEPKPDAPIFFTKKFAGHPEYRWQVLAVYRDPVAAPLTYIVTLHRRAQVGSQYYLKEIVVARRSQKIRSFLHPWSLVEVEFGHSLSVGKATGLFFDGNKRYVDTVQLYSMPKRRLAIVNQVLPRSREDLIQVIPISSRRPDPSEKASVEVTSELAKMVNYQNPSWAVCRMIQTVTASRVIAPLVQRTAYNQQRDKGFRQQVRAPVREELKDALMYGVAADGRVADSKALAAVQATLAQLNSEVTNLTQQLATLQSQVTLYDQLANDSGLTLEELRELYEDSITPRAFGEHARPVQGQYCNMS</sequence>
<dbReference type="OrthoDB" id="9131742at2"/>
<evidence type="ECO:0000313" key="2">
    <source>
        <dbReference type="EMBL" id="SDI62163.1"/>
    </source>
</evidence>
<organism evidence="2 3">
    <name type="scientific">Paraburkholderia phenazinium</name>
    <dbReference type="NCBI Taxonomy" id="60549"/>
    <lineage>
        <taxon>Bacteria</taxon>
        <taxon>Pseudomonadati</taxon>
        <taxon>Pseudomonadota</taxon>
        <taxon>Betaproteobacteria</taxon>
        <taxon>Burkholderiales</taxon>
        <taxon>Burkholderiaceae</taxon>
        <taxon>Paraburkholderia</taxon>
    </lineage>
</organism>